<evidence type="ECO:0000313" key="1">
    <source>
        <dbReference type="EMBL" id="KAL3591242.1"/>
    </source>
</evidence>
<name>A0ACC4C7T1_POPAL</name>
<gene>
    <name evidence="1" type="ORF">D5086_009882</name>
</gene>
<dbReference type="Proteomes" id="UP000309997">
    <property type="component" value="Unassembled WGS sequence"/>
</dbReference>
<organism evidence="1 2">
    <name type="scientific">Populus alba</name>
    <name type="common">White poplar</name>
    <dbReference type="NCBI Taxonomy" id="43335"/>
    <lineage>
        <taxon>Eukaryota</taxon>
        <taxon>Viridiplantae</taxon>
        <taxon>Streptophyta</taxon>
        <taxon>Embryophyta</taxon>
        <taxon>Tracheophyta</taxon>
        <taxon>Spermatophyta</taxon>
        <taxon>Magnoliopsida</taxon>
        <taxon>eudicotyledons</taxon>
        <taxon>Gunneridae</taxon>
        <taxon>Pentapetalae</taxon>
        <taxon>rosids</taxon>
        <taxon>fabids</taxon>
        <taxon>Malpighiales</taxon>
        <taxon>Salicaceae</taxon>
        <taxon>Saliceae</taxon>
        <taxon>Populus</taxon>
    </lineage>
</organism>
<protein>
    <submittedName>
        <fullName evidence="1">Uncharacterized protein</fullName>
    </submittedName>
</protein>
<reference evidence="1 2" key="1">
    <citation type="journal article" date="2024" name="Plant Biotechnol. J.">
        <title>Genome and CRISPR/Cas9 system of a widespread forest tree (Populus alba) in the world.</title>
        <authorList>
            <person name="Liu Y.J."/>
            <person name="Jiang P.F."/>
            <person name="Han X.M."/>
            <person name="Li X.Y."/>
            <person name="Wang H.M."/>
            <person name="Wang Y.J."/>
            <person name="Wang X.X."/>
            <person name="Zeng Q.Y."/>
        </authorList>
    </citation>
    <scope>NUCLEOTIDE SEQUENCE [LARGE SCALE GENOMIC DNA]</scope>
    <source>
        <strain evidence="2">cv. PAL-ZL1</strain>
    </source>
</reference>
<dbReference type="EMBL" id="RCHU02000005">
    <property type="protein sequence ID" value="KAL3591242.1"/>
    <property type="molecule type" value="Genomic_DNA"/>
</dbReference>
<keyword evidence="2" id="KW-1185">Reference proteome</keyword>
<comment type="caution">
    <text evidence="1">The sequence shown here is derived from an EMBL/GenBank/DDBJ whole genome shotgun (WGS) entry which is preliminary data.</text>
</comment>
<accession>A0ACC4C7T1</accession>
<evidence type="ECO:0000313" key="2">
    <source>
        <dbReference type="Proteomes" id="UP000309997"/>
    </source>
</evidence>
<proteinExistence type="predicted"/>
<sequence length="254" mass="28447">MPPNYSNSLFEDVLKELWILIALFPICVISDMFLPWTVDSCCLFDIPRIVFSGHGCVAYVPFPLNKTDFPDHSCLGVVMKSIQCCQLFSEIEQAEHNSWGYVVNSFEELEGPCCCLCKSHMRPKQNGLWVHFCFMIKANKICMNSGSKDVDQKQFRSISQMGRIAPWVGDGRTAVHLGGSDQEHGSHQSGGKTGSRREGCIRDWVDQRGILEHPAIGGTFLTHCGWNFSVWRACQMGVPLLAWPMGAEQGLNAR</sequence>